<name>A0A7D4UGA7_9MICO</name>
<dbReference type="Gene3D" id="1.10.10.10">
    <property type="entry name" value="Winged helix-like DNA-binding domain superfamily/Winged helix DNA-binding domain"/>
    <property type="match status" value="1"/>
</dbReference>
<gene>
    <name evidence="1" type="ORF">HQM25_08315</name>
</gene>
<evidence type="ECO:0000313" key="2">
    <source>
        <dbReference type="Proteomes" id="UP000502498"/>
    </source>
</evidence>
<dbReference type="EMBL" id="CP054038">
    <property type="protein sequence ID" value="QKJ19369.1"/>
    <property type="molecule type" value="Genomic_DNA"/>
</dbReference>
<sequence length="109" mass="12097">MVRDDWTFLSNHGHALVCVAADPHVRLRDVAAQLRVTERCAQQIVSELEASGVIQRTRTGRRNTYVVHRHARFRHPLESHLTVGEFIDLVSTARSSADEASTDAPPSAA</sequence>
<protein>
    <submittedName>
        <fullName evidence="1">AsnC family transcriptional regulator</fullName>
    </submittedName>
</protein>
<proteinExistence type="predicted"/>
<dbReference type="RefSeq" id="WP_172989809.1">
    <property type="nucleotide sequence ID" value="NZ_CP054038.1"/>
</dbReference>
<dbReference type="Proteomes" id="UP000502498">
    <property type="component" value="Chromosome"/>
</dbReference>
<dbReference type="InterPro" id="IPR036390">
    <property type="entry name" value="WH_DNA-bd_sf"/>
</dbReference>
<evidence type="ECO:0000313" key="1">
    <source>
        <dbReference type="EMBL" id="QKJ19369.1"/>
    </source>
</evidence>
<accession>A0A7D4UGA7</accession>
<reference evidence="1 2" key="1">
    <citation type="submission" date="2020-05" db="EMBL/GenBank/DDBJ databases">
        <title>Strain PA2F3 complete genome.</title>
        <authorList>
            <person name="Kim Y.-S."/>
            <person name="Kim S.-J."/>
            <person name="Jung H.-k."/>
            <person name="Kim S.-E."/>
            <person name="Kim K.-H."/>
        </authorList>
    </citation>
    <scope>NUCLEOTIDE SEQUENCE [LARGE SCALE GENOMIC DNA]</scope>
    <source>
        <strain evidence="1 2">PA2F3</strain>
    </source>
</reference>
<dbReference type="AlphaFoldDB" id="A0A7D4UGA7"/>
<organism evidence="1 2">
    <name type="scientific">Microbacterium hominis</name>
    <dbReference type="NCBI Taxonomy" id="162426"/>
    <lineage>
        <taxon>Bacteria</taxon>
        <taxon>Bacillati</taxon>
        <taxon>Actinomycetota</taxon>
        <taxon>Actinomycetes</taxon>
        <taxon>Micrococcales</taxon>
        <taxon>Microbacteriaceae</taxon>
        <taxon>Microbacterium</taxon>
    </lineage>
</organism>
<dbReference type="InterPro" id="IPR036388">
    <property type="entry name" value="WH-like_DNA-bd_sf"/>
</dbReference>
<dbReference type="SUPFAM" id="SSF46785">
    <property type="entry name" value="Winged helix' DNA-binding domain"/>
    <property type="match status" value="1"/>
</dbReference>